<dbReference type="RefSeq" id="WP_106667709.1">
    <property type="nucleotide sequence ID" value="NZ_PGGM01000025.1"/>
</dbReference>
<dbReference type="OrthoDB" id="9146762at2"/>
<accession>A0A2P7AQ14</accession>
<sequence>MNALAPTWRFRILSADEVELEPTQRDQFNNDEVGLADALVRESIQNSTDAANGIGTVKVRFSLLELSGSDASRLRSSLDTLQPHLIACGIHAGQTGDEPVRLLVIEDFNTTGLTGDPSTLDNSHFRNFWRVHGRSGKSGKASGRWGLGKLVYSSSSKIHAFFGCTLRNGDSAPLLMGQAVLLNHQVGGQRHPAHGFWFSEDGPDGIQLPIVDKSLTSDFSDLACLERGNNPGLSLIIPYPLPGITEEALLSGVVQNYYFPILAGRLVVEIGSRALDRLNFLETAAGVKGVHIPFPFVNSVSERLGKIPTVEAKTSIEEHGLSEDHFTSADLEFLRAEYTAGKLVHVAVPIRLSRKDGSNHAGAVDLFLQKPPEAGDSFALFVRGALTVPGEKRYFAGIPAYGAMVASEEGTASFLGDAENPAHTSWNPQAEKVTANWRNPYVTLKGIRNGLRSLHSLLAEHVEQSEPDALIDFFSLVDANPVTGQHKKKTPIPNPVVAPRERSILVKPVVGGFAIVPGPGAINWTYPKTVTVRAAYDMIGANPFKRFNKFDFDLSKDIEIELKDIESAIVKPNVLQLTLRSPDFALEASGFDPNRDLVVEARSKG</sequence>
<dbReference type="EMBL" id="PGGM01000025">
    <property type="protein sequence ID" value="PSH56315.1"/>
    <property type="molecule type" value="Genomic_DNA"/>
</dbReference>
<dbReference type="AlphaFoldDB" id="A0A2P7AQ14"/>
<gene>
    <name evidence="1" type="ORF">CU103_30105</name>
</gene>
<comment type="caution">
    <text evidence="1">The sequence shown here is derived from an EMBL/GenBank/DDBJ whole genome shotgun (WGS) entry which is preliminary data.</text>
</comment>
<protein>
    <submittedName>
        <fullName evidence="1">Uncharacterized protein</fullName>
    </submittedName>
</protein>
<evidence type="ECO:0000313" key="1">
    <source>
        <dbReference type="EMBL" id="PSH56315.1"/>
    </source>
</evidence>
<reference evidence="2" key="1">
    <citation type="submission" date="2017-11" db="EMBL/GenBank/DDBJ databases">
        <authorList>
            <person name="Kuznetsova I."/>
            <person name="Sazanova A."/>
            <person name="Chirak E."/>
            <person name="Safronova V."/>
            <person name="Willems A."/>
        </authorList>
    </citation>
    <scope>NUCLEOTIDE SEQUENCE [LARGE SCALE GENOMIC DNA]</scope>
    <source>
        <strain evidence="2">CCBAU 03422</strain>
    </source>
</reference>
<keyword evidence="2" id="KW-1185">Reference proteome</keyword>
<evidence type="ECO:0000313" key="2">
    <source>
        <dbReference type="Proteomes" id="UP000241764"/>
    </source>
</evidence>
<dbReference type="Proteomes" id="UP000241764">
    <property type="component" value="Unassembled WGS sequence"/>
</dbReference>
<proteinExistence type="predicted"/>
<name>A0A2P7AQ14_9HYPH</name>
<organism evidence="1 2">
    <name type="scientific">Phyllobacterium sophorae</name>
    <dbReference type="NCBI Taxonomy" id="1520277"/>
    <lineage>
        <taxon>Bacteria</taxon>
        <taxon>Pseudomonadati</taxon>
        <taxon>Pseudomonadota</taxon>
        <taxon>Alphaproteobacteria</taxon>
        <taxon>Hyphomicrobiales</taxon>
        <taxon>Phyllobacteriaceae</taxon>
        <taxon>Phyllobacterium</taxon>
    </lineage>
</organism>